<dbReference type="InterPro" id="IPR053930">
    <property type="entry name" value="RapZ-like_N"/>
</dbReference>
<sequence length="297" mass="33113">MTSDLQPVKPETAQVLIITGMSGAGRTTAAHSLEDLGWYVVDNLPPQLFSTMAQLIGKNPETALKLALVVDVRSKEFFQSLQEAMAQLRTDGAELRVLFLDASDEALVRRFETLRRPHPLQGDGSILDGIAAERDLMVKLRDEAEMMLDTSDFNVHDLSTATTELFTEDGPIVIRLNILSFGFKYGVPQDSNFMADVRFIPNPHWVPGLRHHTGQQSEVSDYVLEQKGVSSFVESYVRMMEPVIEGYRAENKHYATLAFGCTGGKHRSVSITEEIAKRLATFTGVKVKVTHRDMGRE</sequence>
<keyword evidence="8" id="KW-1185">Reference proteome</keyword>
<evidence type="ECO:0000259" key="6">
    <source>
        <dbReference type="Pfam" id="PF22740"/>
    </source>
</evidence>
<dbReference type="EMBL" id="BAAAMN010000049">
    <property type="protein sequence ID" value="GAA2042468.1"/>
    <property type="molecule type" value="Genomic_DNA"/>
</dbReference>
<dbReference type="SUPFAM" id="SSF52540">
    <property type="entry name" value="P-loop containing nucleoside triphosphate hydrolases"/>
    <property type="match status" value="1"/>
</dbReference>
<dbReference type="InterPro" id="IPR053931">
    <property type="entry name" value="RapZ_C"/>
</dbReference>
<evidence type="ECO:0000256" key="3">
    <source>
        <dbReference type="ARBA" id="ARBA00023134"/>
    </source>
</evidence>
<dbReference type="Proteomes" id="UP001501461">
    <property type="component" value="Unassembled WGS sequence"/>
</dbReference>
<dbReference type="HAMAP" id="MF_00636">
    <property type="entry name" value="RapZ_like"/>
    <property type="match status" value="1"/>
</dbReference>
<gene>
    <name evidence="7" type="primary">rapZ</name>
    <name evidence="7" type="ORF">GCM10009720_23890</name>
</gene>
<dbReference type="Pfam" id="PF03668">
    <property type="entry name" value="RapZ-like_N"/>
    <property type="match status" value="1"/>
</dbReference>
<evidence type="ECO:0000256" key="1">
    <source>
        <dbReference type="ARBA" id="ARBA00022741"/>
    </source>
</evidence>
<reference evidence="7 8" key="1">
    <citation type="journal article" date="2019" name="Int. J. Syst. Evol. Microbiol.">
        <title>The Global Catalogue of Microorganisms (GCM) 10K type strain sequencing project: providing services to taxonomists for standard genome sequencing and annotation.</title>
        <authorList>
            <consortium name="The Broad Institute Genomics Platform"/>
            <consortium name="The Broad Institute Genome Sequencing Center for Infectious Disease"/>
            <person name="Wu L."/>
            <person name="Ma J."/>
        </authorList>
    </citation>
    <scope>NUCLEOTIDE SEQUENCE [LARGE SCALE GENOMIC DNA]</scope>
    <source>
        <strain evidence="7 8">JCM 13595</strain>
    </source>
</reference>
<feature type="binding site" evidence="4">
    <location>
        <begin position="20"/>
        <end position="27"/>
    </location>
    <ligand>
        <name>ATP</name>
        <dbReference type="ChEBI" id="CHEBI:30616"/>
    </ligand>
</feature>
<proteinExistence type="inferred from homology"/>
<evidence type="ECO:0000256" key="2">
    <source>
        <dbReference type="ARBA" id="ARBA00022840"/>
    </source>
</evidence>
<dbReference type="InterPro" id="IPR005337">
    <property type="entry name" value="RapZ-like"/>
</dbReference>
<comment type="caution">
    <text evidence="7">The sequence shown here is derived from an EMBL/GenBank/DDBJ whole genome shotgun (WGS) entry which is preliminary data.</text>
</comment>
<dbReference type="PANTHER" id="PTHR30448:SF0">
    <property type="entry name" value="RNASE ADAPTER PROTEIN RAPZ"/>
    <property type="match status" value="1"/>
</dbReference>
<dbReference type="InterPro" id="IPR027417">
    <property type="entry name" value="P-loop_NTPase"/>
</dbReference>
<dbReference type="RefSeq" id="WP_343958976.1">
    <property type="nucleotide sequence ID" value="NZ_BAAAMN010000049.1"/>
</dbReference>
<keyword evidence="2 4" id="KW-0067">ATP-binding</keyword>
<name>A0ABN2UTE2_9MICC</name>
<evidence type="ECO:0000256" key="4">
    <source>
        <dbReference type="HAMAP-Rule" id="MF_00636"/>
    </source>
</evidence>
<dbReference type="PIRSF" id="PIRSF005052">
    <property type="entry name" value="P-loopkin"/>
    <property type="match status" value="1"/>
</dbReference>
<feature type="domain" description="RapZ-like N-terminal" evidence="5">
    <location>
        <begin position="14"/>
        <end position="167"/>
    </location>
</feature>
<dbReference type="Pfam" id="PF22740">
    <property type="entry name" value="PapZ_C"/>
    <property type="match status" value="1"/>
</dbReference>
<feature type="binding site" evidence="4">
    <location>
        <begin position="71"/>
        <end position="74"/>
    </location>
    <ligand>
        <name>GTP</name>
        <dbReference type="ChEBI" id="CHEBI:37565"/>
    </ligand>
</feature>
<organism evidence="7 8">
    <name type="scientific">Yaniella flava</name>
    <dbReference type="NCBI Taxonomy" id="287930"/>
    <lineage>
        <taxon>Bacteria</taxon>
        <taxon>Bacillati</taxon>
        <taxon>Actinomycetota</taxon>
        <taxon>Actinomycetes</taxon>
        <taxon>Micrococcales</taxon>
        <taxon>Micrococcaceae</taxon>
        <taxon>Yaniella</taxon>
    </lineage>
</organism>
<evidence type="ECO:0000259" key="5">
    <source>
        <dbReference type="Pfam" id="PF03668"/>
    </source>
</evidence>
<evidence type="ECO:0000313" key="8">
    <source>
        <dbReference type="Proteomes" id="UP001501461"/>
    </source>
</evidence>
<evidence type="ECO:0000313" key="7">
    <source>
        <dbReference type="EMBL" id="GAA2042468.1"/>
    </source>
</evidence>
<dbReference type="PANTHER" id="PTHR30448">
    <property type="entry name" value="RNASE ADAPTER PROTEIN RAPZ"/>
    <property type="match status" value="1"/>
</dbReference>
<protein>
    <submittedName>
        <fullName evidence="7">RNase adapter RapZ</fullName>
    </submittedName>
</protein>
<keyword evidence="3 4" id="KW-0342">GTP-binding</keyword>
<accession>A0ABN2UTE2</accession>
<feature type="domain" description="RapZ C-terminal" evidence="6">
    <location>
        <begin position="175"/>
        <end position="294"/>
    </location>
</feature>
<dbReference type="NCBIfam" id="NF003828">
    <property type="entry name" value="PRK05416.1"/>
    <property type="match status" value="1"/>
</dbReference>
<keyword evidence="1 4" id="KW-0547">Nucleotide-binding</keyword>